<organism evidence="7 8">
    <name type="scientific">Chelydra serpentina</name>
    <name type="common">Snapping turtle</name>
    <name type="synonym">Testudo serpentina</name>
    <dbReference type="NCBI Taxonomy" id="8475"/>
    <lineage>
        <taxon>Eukaryota</taxon>
        <taxon>Metazoa</taxon>
        <taxon>Chordata</taxon>
        <taxon>Craniata</taxon>
        <taxon>Vertebrata</taxon>
        <taxon>Euteleostomi</taxon>
        <taxon>Archelosauria</taxon>
        <taxon>Testudinata</taxon>
        <taxon>Testudines</taxon>
        <taxon>Cryptodira</taxon>
        <taxon>Durocryptodira</taxon>
        <taxon>Americhelydia</taxon>
        <taxon>Chelydroidea</taxon>
        <taxon>Chelydridae</taxon>
        <taxon>Chelydra</taxon>
    </lineage>
</organism>
<dbReference type="PANTHER" id="PTHR11782">
    <property type="entry name" value="ADENOSINE/GUANOSINE DIPHOSPHATASE"/>
    <property type="match status" value="1"/>
</dbReference>
<dbReference type="FunFam" id="3.30.420.40:FF:000068">
    <property type="entry name" value="Ectonucleoside triphosphate diphosphohydrolase 1"/>
    <property type="match status" value="1"/>
</dbReference>
<dbReference type="GO" id="GO:0005886">
    <property type="term" value="C:plasma membrane"/>
    <property type="evidence" value="ECO:0007669"/>
    <property type="project" value="TreeGrafter"/>
</dbReference>
<dbReference type="InterPro" id="IPR000407">
    <property type="entry name" value="GDA1_CD39_NTPase"/>
</dbReference>
<evidence type="ECO:0000256" key="2">
    <source>
        <dbReference type="ARBA" id="ARBA00022801"/>
    </source>
</evidence>
<evidence type="ECO:0000256" key="6">
    <source>
        <dbReference type="SAM" id="Phobius"/>
    </source>
</evidence>
<dbReference type="GO" id="GO:0009134">
    <property type="term" value="P:nucleoside diphosphate catabolic process"/>
    <property type="evidence" value="ECO:0007669"/>
    <property type="project" value="TreeGrafter"/>
</dbReference>
<accession>A0A8C3S0A7</accession>
<keyword evidence="6" id="KW-0812">Transmembrane</keyword>
<feature type="binding site" evidence="4">
    <location>
        <begin position="185"/>
        <end position="189"/>
    </location>
    <ligand>
        <name>ATP</name>
        <dbReference type="ChEBI" id="CHEBI:30616"/>
    </ligand>
</feature>
<comment type="similarity">
    <text evidence="1 5">Belongs to the GDA1/CD39 NTPase family.</text>
</comment>
<evidence type="ECO:0000256" key="4">
    <source>
        <dbReference type="PIRSR" id="PIRSR600407-2"/>
    </source>
</evidence>
<proteinExistence type="inferred from homology"/>
<dbReference type="AlphaFoldDB" id="A0A8C3S0A7"/>
<reference evidence="7" key="1">
    <citation type="submission" date="2025-08" db="UniProtKB">
        <authorList>
            <consortium name="Ensembl"/>
        </authorList>
    </citation>
    <scope>IDENTIFICATION</scope>
</reference>
<name>A0A8C3S0A7_CHESE</name>
<dbReference type="GO" id="GO:0045134">
    <property type="term" value="F:UDP phosphatase activity"/>
    <property type="evidence" value="ECO:0007669"/>
    <property type="project" value="TreeGrafter"/>
</dbReference>
<evidence type="ECO:0000256" key="1">
    <source>
        <dbReference type="ARBA" id="ARBA00009283"/>
    </source>
</evidence>
<dbReference type="Gene3D" id="3.30.420.40">
    <property type="match status" value="1"/>
</dbReference>
<keyword evidence="4" id="KW-0067">ATP-binding</keyword>
<dbReference type="GO" id="GO:0004382">
    <property type="term" value="F:GDP phosphatase activity"/>
    <property type="evidence" value="ECO:0007669"/>
    <property type="project" value="TreeGrafter"/>
</dbReference>
<evidence type="ECO:0000256" key="5">
    <source>
        <dbReference type="RuleBase" id="RU003833"/>
    </source>
</evidence>
<sequence>QCLVNQERQFVAMMAARETRSLPDMALHFSASYGIVLDAGSSRTTVYVYEWPAEKENDTGIVSQTFKCSVKGPGISSYGNNPQEIVKPIDDCMNKVKEKIPSHLHKNTPTYLGATAGMRLLRYVLGSIQNYFRSQPFEFRGAQIITGQQEGVYGWITANYLMGNFLEVYTGTKLSETTGALDLGGASTQLSFVPEECMQNSNSTLQVQLYGYDYSVYTHSFQCYGRDEAEKRLLASLVQNSRDKAKVNNPCYPQNYETVLTMKHLYGSLCTESLRPTNYNPGQLINFRGTGDPALCQEKVSLLFNFTACNDKGEDCSFNGVHQPKLKGKFVAFSGFYYTANALNLTGRFPLADFNSSMWFFCSQNWNQVKAYARSYCFSANYLYYLLVHGYKFNTETWPQIHFQKEVGNSSIAWSLGYMLNLTNMIPAESQLIQLPVNPSLFAGLLFFFTAMALLCLIFVVYLCVLFWHKSLL</sequence>
<dbReference type="Pfam" id="PF01150">
    <property type="entry name" value="GDA1_CD39"/>
    <property type="match status" value="1"/>
</dbReference>
<keyword evidence="4" id="KW-0547">Nucleotide-binding</keyword>
<reference evidence="7" key="2">
    <citation type="submission" date="2025-09" db="UniProtKB">
        <authorList>
            <consortium name="Ensembl"/>
        </authorList>
    </citation>
    <scope>IDENTIFICATION</scope>
</reference>
<dbReference type="GO" id="GO:0017111">
    <property type="term" value="F:ribonucleoside triphosphate phosphatase activity"/>
    <property type="evidence" value="ECO:0007669"/>
    <property type="project" value="TreeGrafter"/>
</dbReference>
<dbReference type="Proteomes" id="UP000694403">
    <property type="component" value="Unplaced"/>
</dbReference>
<protein>
    <submittedName>
        <fullName evidence="7">Ectonucleoside triphosphate diphosphohydrolase 3</fullName>
    </submittedName>
</protein>
<keyword evidence="6" id="KW-1133">Transmembrane helix</keyword>
<evidence type="ECO:0000313" key="7">
    <source>
        <dbReference type="Ensembl" id="ENSCSRP00000007669.1"/>
    </source>
</evidence>
<evidence type="ECO:0000256" key="3">
    <source>
        <dbReference type="PIRSR" id="PIRSR600407-1"/>
    </source>
</evidence>
<feature type="transmembrane region" description="Helical" evidence="6">
    <location>
        <begin position="441"/>
        <end position="468"/>
    </location>
</feature>
<keyword evidence="2 5" id="KW-0378">Hydrolase</keyword>
<dbReference type="Ensembl" id="ENSCSRT00000007916.1">
    <property type="protein sequence ID" value="ENSCSRP00000007669.1"/>
    <property type="gene ID" value="ENSCSRG00000005623.1"/>
</dbReference>
<dbReference type="GO" id="GO:0005524">
    <property type="term" value="F:ATP binding"/>
    <property type="evidence" value="ECO:0007669"/>
    <property type="project" value="UniProtKB-KW"/>
</dbReference>
<dbReference type="PANTHER" id="PTHR11782:SF38">
    <property type="entry name" value="ECTONUCLEOSIDE TRIPHOSPHATE DIPHOSPHOHYDROLASE 3"/>
    <property type="match status" value="1"/>
</dbReference>
<dbReference type="Gene3D" id="3.30.420.150">
    <property type="entry name" value="Exopolyphosphatase. Domain 2"/>
    <property type="match status" value="1"/>
</dbReference>
<evidence type="ECO:0000313" key="8">
    <source>
        <dbReference type="Proteomes" id="UP000694403"/>
    </source>
</evidence>
<dbReference type="PROSITE" id="PS01238">
    <property type="entry name" value="GDA1_CD39_NTPASE"/>
    <property type="match status" value="1"/>
</dbReference>
<keyword evidence="8" id="KW-1185">Reference proteome</keyword>
<feature type="active site" description="Proton acceptor" evidence="3">
    <location>
        <position position="150"/>
    </location>
</feature>
<keyword evidence="6" id="KW-0472">Membrane</keyword>